<dbReference type="RefSeq" id="WP_185992021.1">
    <property type="nucleotide sequence ID" value="NZ_JACCAE010000001.1"/>
</dbReference>
<evidence type="ECO:0000256" key="3">
    <source>
        <dbReference type="ARBA" id="ARBA00022960"/>
    </source>
</evidence>
<evidence type="ECO:0000313" key="8">
    <source>
        <dbReference type="Proteomes" id="UP000554054"/>
    </source>
</evidence>
<accession>A0A852W0W5</accession>
<keyword evidence="5" id="KW-0175">Coiled coil</keyword>
<dbReference type="InterPro" id="IPR055342">
    <property type="entry name" value="MreC_beta-barrel_core"/>
</dbReference>
<dbReference type="InterPro" id="IPR007221">
    <property type="entry name" value="MreC"/>
</dbReference>
<feature type="coiled-coil region" evidence="5">
    <location>
        <begin position="50"/>
        <end position="77"/>
    </location>
</feature>
<organism evidence="7 8">
    <name type="scientific">Janibacter cremeus</name>
    <dbReference type="NCBI Taxonomy" id="1285192"/>
    <lineage>
        <taxon>Bacteria</taxon>
        <taxon>Bacillati</taxon>
        <taxon>Actinomycetota</taxon>
        <taxon>Actinomycetes</taxon>
        <taxon>Micrococcales</taxon>
        <taxon>Intrasporangiaceae</taxon>
        <taxon>Janibacter</taxon>
    </lineage>
</organism>
<dbReference type="Pfam" id="PF04085">
    <property type="entry name" value="MreC"/>
    <property type="match status" value="1"/>
</dbReference>
<evidence type="ECO:0000313" key="7">
    <source>
        <dbReference type="EMBL" id="NYF99311.1"/>
    </source>
</evidence>
<dbReference type="InterPro" id="IPR042175">
    <property type="entry name" value="Cell/Rod_MreC_2"/>
</dbReference>
<dbReference type="Gene3D" id="2.40.10.340">
    <property type="entry name" value="Rod shape-determining protein MreC, domain 1"/>
    <property type="match status" value="1"/>
</dbReference>
<evidence type="ECO:0000259" key="6">
    <source>
        <dbReference type="Pfam" id="PF04085"/>
    </source>
</evidence>
<feature type="domain" description="Rod shape-determining protein MreC beta-barrel core" evidence="6">
    <location>
        <begin position="102"/>
        <end position="246"/>
    </location>
</feature>
<dbReference type="AlphaFoldDB" id="A0A852W0W5"/>
<dbReference type="PANTHER" id="PTHR34138:SF1">
    <property type="entry name" value="CELL SHAPE-DETERMINING PROTEIN MREC"/>
    <property type="match status" value="1"/>
</dbReference>
<sequence>MRRLLLALLGLTLLVLLADLAGAPLGPVRGAGAAVLGPVERLVAPGRDEASSLVEENLRLAEQVRRLRQQRRVAEQADDLPALETGTTTARVVALDRAGASGPQRVTIDVGRHDGIRADSAVIAPGGLVGRVVEVGRWTADVEVVGSPRAVVGVRTGQEGIIGTLTGSDPTTSHDADELVVTQLGRDEVETGDEVVTLGSPGARPYPPGITIGTVTDVARPPGTLTDTALVDPAVDLTSLDVVAVVTGAESTS</sequence>
<dbReference type="InterPro" id="IPR042177">
    <property type="entry name" value="Cell/Rod_1"/>
</dbReference>
<evidence type="ECO:0000256" key="1">
    <source>
        <dbReference type="ARBA" id="ARBA00009369"/>
    </source>
</evidence>
<reference evidence="7 8" key="1">
    <citation type="submission" date="2020-07" db="EMBL/GenBank/DDBJ databases">
        <title>Sequencing the genomes of 1000 actinobacteria strains.</title>
        <authorList>
            <person name="Klenk H.-P."/>
        </authorList>
    </citation>
    <scope>NUCLEOTIDE SEQUENCE [LARGE SCALE GENOMIC DNA]</scope>
    <source>
        <strain evidence="7 8">DSM 26154</strain>
    </source>
</reference>
<name>A0A852W0W5_9MICO</name>
<evidence type="ECO:0000256" key="4">
    <source>
        <dbReference type="ARBA" id="ARBA00032089"/>
    </source>
</evidence>
<keyword evidence="8" id="KW-1185">Reference proteome</keyword>
<dbReference type="Proteomes" id="UP000554054">
    <property type="component" value="Unassembled WGS sequence"/>
</dbReference>
<evidence type="ECO:0000256" key="2">
    <source>
        <dbReference type="ARBA" id="ARBA00013855"/>
    </source>
</evidence>
<proteinExistence type="inferred from homology"/>
<dbReference type="Gene3D" id="2.40.10.350">
    <property type="entry name" value="Rod shape-determining protein MreC, domain 2"/>
    <property type="match status" value="1"/>
</dbReference>
<dbReference type="GO" id="GO:0008360">
    <property type="term" value="P:regulation of cell shape"/>
    <property type="evidence" value="ECO:0007669"/>
    <property type="project" value="UniProtKB-KW"/>
</dbReference>
<comment type="caution">
    <text evidence="7">The sequence shown here is derived from an EMBL/GenBank/DDBJ whole genome shotgun (WGS) entry which is preliminary data.</text>
</comment>
<dbReference type="GO" id="GO:0005886">
    <property type="term" value="C:plasma membrane"/>
    <property type="evidence" value="ECO:0007669"/>
    <property type="project" value="TreeGrafter"/>
</dbReference>
<evidence type="ECO:0000256" key="5">
    <source>
        <dbReference type="SAM" id="Coils"/>
    </source>
</evidence>
<dbReference type="PANTHER" id="PTHR34138">
    <property type="entry name" value="CELL SHAPE-DETERMINING PROTEIN MREC"/>
    <property type="match status" value="1"/>
</dbReference>
<dbReference type="EMBL" id="JACCAE010000001">
    <property type="protein sequence ID" value="NYF99311.1"/>
    <property type="molecule type" value="Genomic_DNA"/>
</dbReference>
<keyword evidence="3" id="KW-0133">Cell shape</keyword>
<protein>
    <recommendedName>
        <fullName evidence="2">Cell shape-determining protein MreC</fullName>
    </recommendedName>
    <alternativeName>
        <fullName evidence="4">Cell shape protein MreC</fullName>
    </alternativeName>
</protein>
<gene>
    <name evidence="7" type="ORF">BJY20_002703</name>
</gene>
<comment type="similarity">
    <text evidence="1">Belongs to the MreC family.</text>
</comment>